<keyword evidence="8" id="KW-0811">Translocation</keyword>
<dbReference type="PANTHER" id="PTHR33909">
    <property type="entry name" value="SEC TRANSLOCON ACCESSORY COMPLEX SUBUNIT YAJC"/>
    <property type="match status" value="1"/>
</dbReference>
<keyword evidence="5 10" id="KW-0812">Transmembrane</keyword>
<evidence type="ECO:0000256" key="7">
    <source>
        <dbReference type="ARBA" id="ARBA00022989"/>
    </source>
</evidence>
<dbReference type="Proteomes" id="UP001163687">
    <property type="component" value="Chromosome"/>
</dbReference>
<dbReference type="KEGG" id="cmic:caldi_18870"/>
<dbReference type="GO" id="GO:0005886">
    <property type="term" value="C:plasma membrane"/>
    <property type="evidence" value="ECO:0007669"/>
    <property type="project" value="UniProtKB-SubCell"/>
</dbReference>
<dbReference type="PANTHER" id="PTHR33909:SF1">
    <property type="entry name" value="SEC TRANSLOCON ACCESSORY COMPLEX SUBUNIT YAJC"/>
    <property type="match status" value="1"/>
</dbReference>
<keyword evidence="4" id="KW-1003">Cell membrane</keyword>
<dbReference type="Pfam" id="PF02699">
    <property type="entry name" value="YajC"/>
    <property type="match status" value="1"/>
</dbReference>
<comment type="subcellular location">
    <subcellularLocation>
        <location evidence="1">Cell membrane</location>
        <topology evidence="1">Single-pass membrane protein</topology>
    </subcellularLocation>
</comment>
<evidence type="ECO:0000256" key="5">
    <source>
        <dbReference type="ARBA" id="ARBA00022692"/>
    </source>
</evidence>
<keyword evidence="3" id="KW-0813">Transport</keyword>
<evidence type="ECO:0000256" key="3">
    <source>
        <dbReference type="ARBA" id="ARBA00022448"/>
    </source>
</evidence>
<feature type="transmembrane region" description="Helical" evidence="10">
    <location>
        <begin position="6"/>
        <end position="24"/>
    </location>
</feature>
<keyword evidence="6" id="KW-0653">Protein transport</keyword>
<dbReference type="InterPro" id="IPR003849">
    <property type="entry name" value="Preprotein_translocase_YajC"/>
</dbReference>
<dbReference type="AlphaFoldDB" id="A0AA35CKB4"/>
<evidence type="ECO:0000256" key="8">
    <source>
        <dbReference type="ARBA" id="ARBA00023010"/>
    </source>
</evidence>
<evidence type="ECO:0000256" key="6">
    <source>
        <dbReference type="ARBA" id="ARBA00022927"/>
    </source>
</evidence>
<evidence type="ECO:0000256" key="9">
    <source>
        <dbReference type="ARBA" id="ARBA00023136"/>
    </source>
</evidence>
<evidence type="ECO:0000256" key="2">
    <source>
        <dbReference type="ARBA" id="ARBA00006742"/>
    </source>
</evidence>
<proteinExistence type="inferred from homology"/>
<keyword evidence="12" id="KW-1185">Reference proteome</keyword>
<dbReference type="NCBIfam" id="TIGR00739">
    <property type="entry name" value="yajC"/>
    <property type="match status" value="1"/>
</dbReference>
<dbReference type="SMART" id="SM01323">
    <property type="entry name" value="YajC"/>
    <property type="match status" value="1"/>
</dbReference>
<dbReference type="RefSeq" id="WP_264841493.1">
    <property type="nucleotide sequence ID" value="NZ_AP025628.1"/>
</dbReference>
<evidence type="ECO:0000313" key="12">
    <source>
        <dbReference type="Proteomes" id="UP001163687"/>
    </source>
</evidence>
<dbReference type="GO" id="GO:0015031">
    <property type="term" value="P:protein transport"/>
    <property type="evidence" value="ECO:0007669"/>
    <property type="project" value="UniProtKB-KW"/>
</dbReference>
<keyword evidence="9 10" id="KW-0472">Membrane</keyword>
<name>A0AA35CKB4_9FIRM</name>
<reference evidence="11" key="1">
    <citation type="submission" date="2022-03" db="EMBL/GenBank/DDBJ databases">
        <title>Complete genome sequence of Caldinitratiruptor microaerophilus.</title>
        <authorList>
            <person name="Mukaiyama R."/>
            <person name="Nishiyama T."/>
            <person name="Ueda K."/>
        </authorList>
    </citation>
    <scope>NUCLEOTIDE SEQUENCE</scope>
    <source>
        <strain evidence="11">JCM 16183</strain>
    </source>
</reference>
<protein>
    <recommendedName>
        <fullName evidence="13">Preprotein translocase subunit YajC</fullName>
    </recommendedName>
</protein>
<dbReference type="PRINTS" id="PR01853">
    <property type="entry name" value="YAJCTRNLCASE"/>
</dbReference>
<comment type="similarity">
    <text evidence="2">Belongs to the YajC family.</text>
</comment>
<accession>A0AA35CKB4</accession>
<evidence type="ECO:0000256" key="4">
    <source>
        <dbReference type="ARBA" id="ARBA00022475"/>
    </source>
</evidence>
<evidence type="ECO:0008006" key="13">
    <source>
        <dbReference type="Google" id="ProtNLM"/>
    </source>
</evidence>
<keyword evidence="7 10" id="KW-1133">Transmembrane helix</keyword>
<evidence type="ECO:0000256" key="1">
    <source>
        <dbReference type="ARBA" id="ARBA00004162"/>
    </source>
</evidence>
<gene>
    <name evidence="11" type="ORF">caldi_18870</name>
</gene>
<dbReference type="EMBL" id="AP025628">
    <property type="protein sequence ID" value="BDG60797.1"/>
    <property type="molecule type" value="Genomic_DNA"/>
</dbReference>
<evidence type="ECO:0000313" key="11">
    <source>
        <dbReference type="EMBL" id="BDG60797.1"/>
    </source>
</evidence>
<organism evidence="11 12">
    <name type="scientific">Caldinitratiruptor microaerophilus</name>
    <dbReference type="NCBI Taxonomy" id="671077"/>
    <lineage>
        <taxon>Bacteria</taxon>
        <taxon>Bacillati</taxon>
        <taxon>Bacillota</taxon>
        <taxon>Clostridia</taxon>
        <taxon>Eubacteriales</taxon>
        <taxon>Symbiobacteriaceae</taxon>
        <taxon>Caldinitratiruptor</taxon>
    </lineage>
</organism>
<sequence>MQNPQLFNLLLPIALFALLWFLMIRPQQVQAKKRQEMLNSLRKGDRVITIGGIHGTILDLDPETITLRVADGVDITVQRSAIGAVRGAQKDDKSGENA</sequence>
<evidence type="ECO:0000256" key="10">
    <source>
        <dbReference type="SAM" id="Phobius"/>
    </source>
</evidence>